<dbReference type="InterPro" id="IPR045338">
    <property type="entry name" value="DUF6535"/>
</dbReference>
<keyword evidence="4" id="KW-1185">Reference proteome</keyword>
<protein>
    <recommendedName>
        <fullName evidence="2">DUF6535 domain-containing protein</fullName>
    </recommendedName>
</protein>
<dbReference type="AlphaFoldDB" id="A0A165K8T9"/>
<keyword evidence="1" id="KW-0472">Membrane</keyword>
<reference evidence="3 4" key="1">
    <citation type="journal article" date="2016" name="Mol. Biol. Evol.">
        <title>Comparative Genomics of Early-Diverging Mushroom-Forming Fungi Provides Insights into the Origins of Lignocellulose Decay Capabilities.</title>
        <authorList>
            <person name="Nagy L.G."/>
            <person name="Riley R."/>
            <person name="Tritt A."/>
            <person name="Adam C."/>
            <person name="Daum C."/>
            <person name="Floudas D."/>
            <person name="Sun H."/>
            <person name="Yadav J.S."/>
            <person name="Pangilinan J."/>
            <person name="Larsson K.H."/>
            <person name="Matsuura K."/>
            <person name="Barry K."/>
            <person name="Labutti K."/>
            <person name="Kuo R."/>
            <person name="Ohm R.A."/>
            <person name="Bhattacharya S.S."/>
            <person name="Shirouzu T."/>
            <person name="Yoshinaga Y."/>
            <person name="Martin F.M."/>
            <person name="Grigoriev I.V."/>
            <person name="Hibbett D.S."/>
        </authorList>
    </citation>
    <scope>NUCLEOTIDE SEQUENCE [LARGE SCALE GENOMIC DNA]</scope>
    <source>
        <strain evidence="3 4">HHB12029</strain>
    </source>
</reference>
<evidence type="ECO:0000313" key="3">
    <source>
        <dbReference type="EMBL" id="KZV95971.1"/>
    </source>
</evidence>
<feature type="transmembrane region" description="Helical" evidence="1">
    <location>
        <begin position="91"/>
        <end position="108"/>
    </location>
</feature>
<feature type="transmembrane region" description="Helical" evidence="1">
    <location>
        <begin position="218"/>
        <end position="242"/>
    </location>
</feature>
<feature type="domain" description="DUF6535" evidence="2">
    <location>
        <begin position="67"/>
        <end position="243"/>
    </location>
</feature>
<proteinExistence type="predicted"/>
<evidence type="ECO:0000256" key="1">
    <source>
        <dbReference type="SAM" id="Phobius"/>
    </source>
</evidence>
<sequence length="993" mass="110727">MDDSQIVTMGGRFRLFPLATVRDGAKVEPPPKKEYKLMPEPADTDFRKEFPPDPTIGSELDEATRVWKVYRKEAEISDKALLQGWSETLDILLIFAGLFSAVATAFVIESYQFLQLDSTAYAAVALHILVAASNHSTGITLPPPPDLAFKSPLSRWINGLWFTSILLSLTVALLSILAKQWITEYRARNNASAKNPRDWVRRREIYFQALESWPVAEVVGFLPFLLHLSLFLFFAGVVAFLWALDQAIGIWIIVLGGCLGVFYMGCTLVPLWVPESPTSTPLVKQMRIAALALMLYVLRACLSALETAQHLCTAISHLVHSALTAIQAYATAVRRTFVRKLSPLVHHVRTARRRVTSARSAQVVYSPVANFLITCGSLLQRMRITSQHDSSTSSFQPAASGGPLLSSLAQRIRTLRIAGVFQNPISPDTHNPHDTLPLPAIAQSPVIHRRVRTLSERLKNTRDRVTAMHDDKHGLQHLVQNYAVLDASALRRLVFDVSDSDAVAVGLQAIGAMRWDDPRARSLRLDDRLVNFNEELAVTWSPSPPSSTEVLRVVRSTLCMRPRGQRIRPWPNALRDIDYPDAALLHVDIHSLSVGPDITADWWDISPSLASTALHGLRSLETPDPFKVLSCCNFDTFTSSDWLCAFEFYSNRCKDLQEIPIFAIPFHLAVAINTWFSPRLSLRRKTARETVWLDWFLERLLEHVSARDPSSTGTYTVLSTSALDFIASERFLRLRFDVGTLGILTGYFQSEVETVMRDATSGSISQFWGAFACVVHTSFVGITTASLDPPIIAKIITNITMTCAHALRLSPRRNFLSEELHVAVLDATLLPPPVAAAVPQSLWDMMLLSSTTDSNSSSEWLEVAEALAAYLCAAVRETRNTHPAKTAKWIHCFTSKFSDDQLALHALGARQRLFEVFVHLFQHCAELRPDWFSDRLLWAKQNSSGSGVAYLCDIYEEVLRRGHCDSCPAFLGYPATATGNDVTVARDMFDTAY</sequence>
<feature type="transmembrane region" description="Helical" evidence="1">
    <location>
        <begin position="248"/>
        <end position="273"/>
    </location>
</feature>
<keyword evidence="1" id="KW-1133">Transmembrane helix</keyword>
<evidence type="ECO:0000313" key="4">
    <source>
        <dbReference type="Proteomes" id="UP000077266"/>
    </source>
</evidence>
<name>A0A165K8T9_EXIGL</name>
<dbReference type="InParanoid" id="A0A165K8T9"/>
<dbReference type="OrthoDB" id="3219854at2759"/>
<dbReference type="Pfam" id="PF20153">
    <property type="entry name" value="DUF6535"/>
    <property type="match status" value="1"/>
</dbReference>
<organism evidence="3 4">
    <name type="scientific">Exidia glandulosa HHB12029</name>
    <dbReference type="NCBI Taxonomy" id="1314781"/>
    <lineage>
        <taxon>Eukaryota</taxon>
        <taxon>Fungi</taxon>
        <taxon>Dikarya</taxon>
        <taxon>Basidiomycota</taxon>
        <taxon>Agaricomycotina</taxon>
        <taxon>Agaricomycetes</taxon>
        <taxon>Auriculariales</taxon>
        <taxon>Exidiaceae</taxon>
        <taxon>Exidia</taxon>
    </lineage>
</organism>
<feature type="transmembrane region" description="Helical" evidence="1">
    <location>
        <begin position="159"/>
        <end position="178"/>
    </location>
</feature>
<dbReference type="EMBL" id="KV425949">
    <property type="protein sequence ID" value="KZV95971.1"/>
    <property type="molecule type" value="Genomic_DNA"/>
</dbReference>
<accession>A0A165K8T9</accession>
<dbReference type="Proteomes" id="UP000077266">
    <property type="component" value="Unassembled WGS sequence"/>
</dbReference>
<gene>
    <name evidence="3" type="ORF">EXIGLDRAFT_734243</name>
</gene>
<evidence type="ECO:0000259" key="2">
    <source>
        <dbReference type="Pfam" id="PF20153"/>
    </source>
</evidence>
<keyword evidence="1" id="KW-0812">Transmembrane</keyword>